<keyword evidence="1" id="KW-1133">Transmembrane helix</keyword>
<feature type="transmembrane region" description="Helical" evidence="1">
    <location>
        <begin position="98"/>
        <end position="120"/>
    </location>
</feature>
<keyword evidence="3" id="KW-1185">Reference proteome</keyword>
<organism evidence="2 3">
    <name type="scientific">Actinoallomurus liliacearum</name>
    <dbReference type="NCBI Taxonomy" id="1080073"/>
    <lineage>
        <taxon>Bacteria</taxon>
        <taxon>Bacillati</taxon>
        <taxon>Actinomycetota</taxon>
        <taxon>Actinomycetes</taxon>
        <taxon>Streptosporangiales</taxon>
        <taxon>Thermomonosporaceae</taxon>
        <taxon>Actinoallomurus</taxon>
    </lineage>
</organism>
<keyword evidence="1" id="KW-0812">Transmembrane</keyword>
<gene>
    <name evidence="2" type="ORF">GCM10023195_43640</name>
</gene>
<dbReference type="InterPro" id="IPR018650">
    <property type="entry name" value="STSV1_Orf64"/>
</dbReference>
<sequence>MITYVRAVRRSWAEPRRDPYWLAGAFLVAYAALSLARYRRMATLSWDLGIFEQAVRGYAHLRAPIVDIKGPGANILGDHFSPIIALLAPLYRIFPTPVTLLVVQAALFASAAIPITRVAARLLGRGRGLAIGVAYGLSWGVQRAIEFDFHEIAFAMPLLALSLEAILRGRWWAAMAWALPLVLVKEDMGLTAAAVGLVVALRARRNPAASRVLPCAVALVAFGVACTVLALLVMIPAFNHGGDYGYWQKLTGHGVSGARHVPPGIAVRTVLWILVPTSGLYALRSPLLLVAVPTIGWRLASQDAHYWGLDWHYSAVLMPVALLALVDAVARTRARTDGPRWAREYASRLPAAVAVAALALTTTLPLGTLLHWGTYRVDARTVAVKRLLRKIPDGATVESDVLPISRLTRRTTVYWIGAAKGVTPDYITFRLRSPDDGDPLDLSHHLHPNANYDEVARAGGYILLARDKEGPVAWRGS</sequence>
<proteinExistence type="predicted"/>
<feature type="transmembrane region" description="Helical" evidence="1">
    <location>
        <begin position="213"/>
        <end position="238"/>
    </location>
</feature>
<name>A0ABP8TKI5_9ACTN</name>
<keyword evidence="1" id="KW-0472">Membrane</keyword>
<feature type="transmembrane region" description="Helical" evidence="1">
    <location>
        <begin position="311"/>
        <end position="330"/>
    </location>
</feature>
<evidence type="ECO:0000256" key="1">
    <source>
        <dbReference type="SAM" id="Phobius"/>
    </source>
</evidence>
<dbReference type="Pfam" id="PF09852">
    <property type="entry name" value="DUF2079"/>
    <property type="match status" value="1"/>
</dbReference>
<evidence type="ECO:0000313" key="3">
    <source>
        <dbReference type="Proteomes" id="UP001500212"/>
    </source>
</evidence>
<dbReference type="RefSeq" id="WP_345357206.1">
    <property type="nucleotide sequence ID" value="NZ_BAABHJ010000012.1"/>
</dbReference>
<dbReference type="Proteomes" id="UP001500212">
    <property type="component" value="Unassembled WGS sequence"/>
</dbReference>
<feature type="transmembrane region" description="Helical" evidence="1">
    <location>
        <begin position="20"/>
        <end position="38"/>
    </location>
</feature>
<evidence type="ECO:0000313" key="2">
    <source>
        <dbReference type="EMBL" id="GAA4610543.1"/>
    </source>
</evidence>
<accession>A0ABP8TKI5</accession>
<dbReference type="EMBL" id="BAABHJ010000012">
    <property type="protein sequence ID" value="GAA4610543.1"/>
    <property type="molecule type" value="Genomic_DNA"/>
</dbReference>
<comment type="caution">
    <text evidence="2">The sequence shown here is derived from an EMBL/GenBank/DDBJ whole genome shotgun (WGS) entry which is preliminary data.</text>
</comment>
<reference evidence="3" key="1">
    <citation type="journal article" date="2019" name="Int. J. Syst. Evol. Microbiol.">
        <title>The Global Catalogue of Microorganisms (GCM) 10K type strain sequencing project: providing services to taxonomists for standard genome sequencing and annotation.</title>
        <authorList>
            <consortium name="The Broad Institute Genomics Platform"/>
            <consortium name="The Broad Institute Genome Sequencing Center for Infectious Disease"/>
            <person name="Wu L."/>
            <person name="Ma J."/>
        </authorList>
    </citation>
    <scope>NUCLEOTIDE SEQUENCE [LARGE SCALE GENOMIC DNA]</scope>
    <source>
        <strain evidence="3">JCM 17938</strain>
    </source>
</reference>
<protein>
    <submittedName>
        <fullName evidence="2">DUF2079 domain-containing protein</fullName>
    </submittedName>
</protein>
<feature type="transmembrane region" description="Helical" evidence="1">
    <location>
        <begin position="351"/>
        <end position="372"/>
    </location>
</feature>